<evidence type="ECO:0000313" key="2">
    <source>
        <dbReference type="Proteomes" id="UP000694846"/>
    </source>
</evidence>
<keyword evidence="2" id="KW-1185">Reference proteome</keyword>
<dbReference type="GeneID" id="112682772"/>
<proteinExistence type="predicted"/>
<evidence type="ECO:0000256" key="1">
    <source>
        <dbReference type="SAM" id="MobiDB-lite"/>
    </source>
</evidence>
<dbReference type="AlphaFoldDB" id="A0A8B8FEW2"/>
<name>A0A8B8FEW2_9HEMI</name>
<gene>
    <name evidence="3" type="primary">LOC112682772</name>
</gene>
<organism evidence="2 3">
    <name type="scientific">Sipha flava</name>
    <name type="common">yellow sugarcane aphid</name>
    <dbReference type="NCBI Taxonomy" id="143950"/>
    <lineage>
        <taxon>Eukaryota</taxon>
        <taxon>Metazoa</taxon>
        <taxon>Ecdysozoa</taxon>
        <taxon>Arthropoda</taxon>
        <taxon>Hexapoda</taxon>
        <taxon>Insecta</taxon>
        <taxon>Pterygota</taxon>
        <taxon>Neoptera</taxon>
        <taxon>Paraneoptera</taxon>
        <taxon>Hemiptera</taxon>
        <taxon>Sternorrhyncha</taxon>
        <taxon>Aphidomorpha</taxon>
        <taxon>Aphidoidea</taxon>
        <taxon>Aphididae</taxon>
        <taxon>Sipha</taxon>
    </lineage>
</organism>
<protein>
    <submittedName>
        <fullName evidence="3">BNI1-related protein 1-like</fullName>
    </submittedName>
</protein>
<accession>A0A8B8FEW2</accession>
<dbReference type="Proteomes" id="UP000694846">
    <property type="component" value="Unplaced"/>
</dbReference>
<dbReference type="RefSeq" id="XP_025409283.1">
    <property type="nucleotide sequence ID" value="XM_025553498.1"/>
</dbReference>
<evidence type="ECO:0000313" key="3">
    <source>
        <dbReference type="RefSeq" id="XP_025409283.1"/>
    </source>
</evidence>
<feature type="region of interest" description="Disordered" evidence="1">
    <location>
        <begin position="224"/>
        <end position="259"/>
    </location>
</feature>
<feature type="compositionally biased region" description="Pro residues" evidence="1">
    <location>
        <begin position="243"/>
        <end position="252"/>
    </location>
</feature>
<sequence length="377" mass="43125">MVEQVYDTDKSNEWNKKDMFLKKELWLLRENFYIMQQKIKSMDELFLDQNVKLKNITDKLEVGIEVSTSSANINFESEAMYKRANSRIDKLEKIVDALKTEKQYFVQVNRKMAKEIDNIRKRSVNKKVFKKFRGQTKMNLDDVNRFLNYYKNINKAETEINARRKYDKLKMRLCMIEKAEVTNQINTQQIMQNINMLSSSVRTGGVIEPMTNVHCDKRYQQAYSYSPPPVKPITSLPESASPSIPPPPPSPKTGPSSEYAPYVINSDLLQSMAKELRKPDGKNIRKIPKRADMKIPSKNTNNAEQKVALPSPASPYQESYVVPPAPPLPSITLVAPKLYINPPAPSEHPLILEATKSLVEPLTLQPAQLIPPTNNID</sequence>
<reference evidence="3" key="1">
    <citation type="submission" date="2025-08" db="UniProtKB">
        <authorList>
            <consortium name="RefSeq"/>
        </authorList>
    </citation>
    <scope>IDENTIFICATION</scope>
    <source>
        <tissue evidence="3">Whole body</tissue>
    </source>
</reference>
<dbReference type="OrthoDB" id="6645500at2759"/>